<proteinExistence type="inferred from homology"/>
<dbReference type="Pfam" id="PF13715">
    <property type="entry name" value="CarbopepD_reg_2"/>
    <property type="match status" value="1"/>
</dbReference>
<feature type="domain" description="TonB-dependent receptor plug" evidence="9">
    <location>
        <begin position="206"/>
        <end position="332"/>
    </location>
</feature>
<name>A0A3Q9IXA4_9BACT</name>
<evidence type="ECO:0000256" key="3">
    <source>
        <dbReference type="ARBA" id="ARBA00022452"/>
    </source>
</evidence>
<comment type="subcellular location">
    <subcellularLocation>
        <location evidence="1 7">Cell outer membrane</location>
        <topology evidence="1 7">Multi-pass membrane protein</topology>
    </subcellularLocation>
</comment>
<dbReference type="NCBIfam" id="TIGR04057">
    <property type="entry name" value="SusC_RagA_signa"/>
    <property type="match status" value="1"/>
</dbReference>
<dbReference type="InterPro" id="IPR036942">
    <property type="entry name" value="Beta-barrel_TonB_sf"/>
</dbReference>
<keyword evidence="4 7" id="KW-0812">Transmembrane</keyword>
<dbReference type="InterPro" id="IPR008969">
    <property type="entry name" value="CarboxyPept-like_regulatory"/>
</dbReference>
<dbReference type="Pfam" id="PF07715">
    <property type="entry name" value="Plug"/>
    <property type="match status" value="1"/>
</dbReference>
<evidence type="ECO:0000256" key="2">
    <source>
        <dbReference type="ARBA" id="ARBA00022448"/>
    </source>
</evidence>
<dbReference type="SUPFAM" id="SSF49464">
    <property type="entry name" value="Carboxypeptidase regulatory domain-like"/>
    <property type="match status" value="1"/>
</dbReference>
<dbReference type="InterPro" id="IPR023997">
    <property type="entry name" value="TonB-dep_OMP_SusC/RagA_CS"/>
</dbReference>
<evidence type="ECO:0000256" key="7">
    <source>
        <dbReference type="PROSITE-ProRule" id="PRU01360"/>
    </source>
</evidence>
<feature type="chain" id="PRO_5018617535" evidence="8">
    <location>
        <begin position="20"/>
        <end position="1186"/>
    </location>
</feature>
<evidence type="ECO:0000256" key="8">
    <source>
        <dbReference type="SAM" id="SignalP"/>
    </source>
</evidence>
<gene>
    <name evidence="10" type="ORF">D8S85_17610</name>
</gene>
<sequence length="1186" mass="133361">MKLKLFVLLCCVQTVNATAFSQEQKLDISFNNEAIVKVFDYLQDQTGLQFFYRDKSISATERITVDMKQATLSEILENVLGKRGYAYEILEDVVIIKFKAQDEREKSSVKVKGFVRDENKHPMPGVTVKVAGLTIGTATNAKGWFVLELPLRKGVLEFSFVGYKKKLIEFTQKTAQDTLHVTLEEDTKALDEVTVVSTGYNTVNRKDMVGSYTAMKAEDVLMPSYNSIDQMLQGQVAGLVVMNTSSRVGTSPKIKLRGTSTMLGNTSPLWVVDGIVQEDPLEIEASDVMTQDLKDIVGSQISWLNPMDIETITVLKDASATAIYGSKASNGVIVITTKKGKAGRLTVNYTGNMTINTRPNYGMFNYMNSQERVRFSQEVYNAGTPYYQEPINQPYTYEGALKMYLEGEMDYETYTKRKAFLETVNTDWFDLLTRTAVSHNHNLSVAGGTEEVTYNASVGYNNTMGQEIGNSSERMTGRLALNARLHEKVRLDVQINATSTETKTFGQGVNPLSYATTTSRALPAYDENGDPVYYQKRCGYQYNRAVENLSYNFINERDNSGTTNKNIHLSTALNFKWYILDWLSYEFAGGYTASSTNGESYFTERTFRVAQNYRGYDYGTVEPGSELFNSALMPFGGVLFTTDAVQRSYNVQNKLLVSKSFNEDHRLNAMLMMEVRSSSVKNSSSKVFGYLPDRGEALIEPTSPDKFVGISSSLSGWGLLGEFYNGMGWKRTNNTENYLSFMGTVAYSLKNRYVFNFSVRNDASNRFGQDQNDRFDPTYSFGLSWSAMDEPWLAGIKGWLNTFNIRATYGIQGNAMTKLGPDLVLAQRGIKSVYNQYYSTISSLPNPGLSWEKTKSWDWGVDMTLFNIFDVVVDYYTRSSNVIVQQDLPAEYGKESMQMNGGKITNRGMEFTVSFTPIRTKDWALNLSLNSSKNWNETGEAEYFAYKNEYINGSSTKVLKKGYPVGGFWSYSFAGLSAEDGRPLFNYVDVPEAERNSLVDPTTFLVYSGTTEPNFTGGLNFSLRWKGLTLSSGFSLLLGSKKRLPSPYEGFEQGGTYMPEPTVNLNKDLNKRWKKPGDENYTKIPGVVRTSQTLYLPDNSTERWMEMWADSDVQVANASFLRCRQLSLSWRVGEEWCKRMGLKTLSVNASVSNLFVIASKRWNGFDPELGNSVHPKNYSLGINIGF</sequence>
<dbReference type="GO" id="GO:0009279">
    <property type="term" value="C:cell outer membrane"/>
    <property type="evidence" value="ECO:0007669"/>
    <property type="project" value="UniProtKB-SubCell"/>
</dbReference>
<dbReference type="Proteomes" id="UP000270673">
    <property type="component" value="Chromosome"/>
</dbReference>
<evidence type="ECO:0000256" key="5">
    <source>
        <dbReference type="ARBA" id="ARBA00023136"/>
    </source>
</evidence>
<evidence type="ECO:0000313" key="10">
    <source>
        <dbReference type="EMBL" id="AZS32099.1"/>
    </source>
</evidence>
<keyword evidence="8" id="KW-0732">Signal</keyword>
<accession>A0A3Q9IXA4</accession>
<evidence type="ECO:0000256" key="1">
    <source>
        <dbReference type="ARBA" id="ARBA00004571"/>
    </source>
</evidence>
<dbReference type="InterPro" id="IPR037066">
    <property type="entry name" value="Plug_dom_sf"/>
</dbReference>
<keyword evidence="11" id="KW-1185">Reference proteome</keyword>
<keyword evidence="6 7" id="KW-0998">Cell outer membrane</keyword>
<dbReference type="AlphaFoldDB" id="A0A3Q9IXA4"/>
<dbReference type="NCBIfam" id="TIGR04056">
    <property type="entry name" value="OMP_RagA_SusC"/>
    <property type="match status" value="1"/>
</dbReference>
<dbReference type="Gene3D" id="2.40.170.20">
    <property type="entry name" value="TonB-dependent receptor, beta-barrel domain"/>
    <property type="match status" value="1"/>
</dbReference>
<keyword evidence="3 7" id="KW-1134">Transmembrane beta strand</keyword>
<dbReference type="InterPro" id="IPR039426">
    <property type="entry name" value="TonB-dep_rcpt-like"/>
</dbReference>
<dbReference type="OrthoDB" id="9768177at2"/>
<dbReference type="SUPFAM" id="SSF56935">
    <property type="entry name" value="Porins"/>
    <property type="match status" value="1"/>
</dbReference>
<protein>
    <submittedName>
        <fullName evidence="10">SusC/RagA family TonB-linked outer membrane protein</fullName>
    </submittedName>
</protein>
<dbReference type="Gene3D" id="2.170.130.10">
    <property type="entry name" value="TonB-dependent receptor, plug domain"/>
    <property type="match status" value="1"/>
</dbReference>
<evidence type="ECO:0000313" key="11">
    <source>
        <dbReference type="Proteomes" id="UP000270673"/>
    </source>
</evidence>
<dbReference type="PROSITE" id="PS52016">
    <property type="entry name" value="TONB_DEPENDENT_REC_3"/>
    <property type="match status" value="1"/>
</dbReference>
<dbReference type="InterPro" id="IPR023996">
    <property type="entry name" value="TonB-dep_OMP_SusC/RagA"/>
</dbReference>
<feature type="signal peptide" evidence="8">
    <location>
        <begin position="1"/>
        <end position="19"/>
    </location>
</feature>
<evidence type="ECO:0000256" key="4">
    <source>
        <dbReference type="ARBA" id="ARBA00022692"/>
    </source>
</evidence>
<reference evidence="10 11" key="1">
    <citation type="submission" date="2018-10" db="EMBL/GenBank/DDBJ databases">
        <title>Butyricimonas faecalis sp. nov., isolated from human faeces and emended description of the genus Butyricimonas.</title>
        <authorList>
            <person name="Le Roy T."/>
            <person name="Van der Smissen P."/>
            <person name="Paquot A."/>
            <person name="Delzenne N."/>
            <person name="Muccioli G."/>
            <person name="Collet J.-F."/>
            <person name="Cani P.D."/>
        </authorList>
    </citation>
    <scope>NUCLEOTIDE SEQUENCE [LARGE SCALE GENOMIC DNA]</scope>
    <source>
        <strain evidence="10 11">H184</strain>
    </source>
</reference>
<evidence type="ECO:0000256" key="6">
    <source>
        <dbReference type="ARBA" id="ARBA00023237"/>
    </source>
</evidence>
<dbReference type="Gene3D" id="2.60.40.1120">
    <property type="entry name" value="Carboxypeptidase-like, regulatory domain"/>
    <property type="match status" value="1"/>
</dbReference>
<organism evidence="10 11">
    <name type="scientific">Butyricimonas faecalis</name>
    <dbReference type="NCBI Taxonomy" id="2093856"/>
    <lineage>
        <taxon>Bacteria</taxon>
        <taxon>Pseudomonadati</taxon>
        <taxon>Bacteroidota</taxon>
        <taxon>Bacteroidia</taxon>
        <taxon>Bacteroidales</taxon>
        <taxon>Odoribacteraceae</taxon>
        <taxon>Butyricimonas</taxon>
    </lineage>
</organism>
<keyword evidence="2 7" id="KW-0813">Transport</keyword>
<dbReference type="KEGG" id="buy:D8S85_17610"/>
<dbReference type="RefSeq" id="WP_106625153.1">
    <property type="nucleotide sequence ID" value="NZ_CP032819.1"/>
</dbReference>
<keyword evidence="5 7" id="KW-0472">Membrane</keyword>
<evidence type="ECO:0000259" key="9">
    <source>
        <dbReference type="Pfam" id="PF07715"/>
    </source>
</evidence>
<dbReference type="EMBL" id="CP032819">
    <property type="protein sequence ID" value="AZS32099.1"/>
    <property type="molecule type" value="Genomic_DNA"/>
</dbReference>
<dbReference type="InterPro" id="IPR012910">
    <property type="entry name" value="Plug_dom"/>
</dbReference>
<comment type="similarity">
    <text evidence="7">Belongs to the TonB-dependent receptor family.</text>
</comment>